<dbReference type="AlphaFoldDB" id="A0A7S1RBV0"/>
<proteinExistence type="predicted"/>
<dbReference type="Gene3D" id="3.40.50.150">
    <property type="entry name" value="Vaccinia Virus protein VP39"/>
    <property type="match status" value="1"/>
</dbReference>
<feature type="signal peptide" evidence="1">
    <location>
        <begin position="1"/>
        <end position="22"/>
    </location>
</feature>
<dbReference type="InterPro" id="IPR008884">
    <property type="entry name" value="TylF_MeTrfase"/>
</dbReference>
<dbReference type="InterPro" id="IPR029063">
    <property type="entry name" value="SAM-dependent_MTases_sf"/>
</dbReference>
<name>A0A7S1RBV0_ALECA</name>
<dbReference type="PANTHER" id="PTHR40036">
    <property type="entry name" value="MACROCIN O-METHYLTRANSFERASE"/>
    <property type="match status" value="1"/>
</dbReference>
<feature type="chain" id="PRO_5030574762" description="Macrocin O-methyltransferase" evidence="1">
    <location>
        <begin position="23"/>
        <end position="312"/>
    </location>
</feature>
<protein>
    <recommendedName>
        <fullName evidence="3">Macrocin O-methyltransferase</fullName>
    </recommendedName>
</protein>
<sequence>MGYCRICTNCCVLLFAMGVGLCYLEPVHRIGPLYAGNLNVHEPEFKEFVLKTQQTLRSKRVVSPPLVHEATANEWLQGGIILDIGVFLGSSTRILSGLLGNRTMVHGFDTFSGFPEGDWFIDDFVYPSNFSHDEPWVQGLIQEHGLTFKDGKPSTQGFNITYHKGMTFDTLQPVLDASPGVPVKFMHIDIDTYEGALHALETCRPRMVPGTVIVFDDFFVMSGEFKALWNFTKHHPSFKFTWRAWGNDIGWMNIINLKSLYYWVSHYSLTKLKLAQLFVGFRFSLSWADYIIALLSYTNNAVSLHVTDPGKP</sequence>
<keyword evidence="1" id="KW-0732">Signal</keyword>
<dbReference type="PANTHER" id="PTHR40036:SF1">
    <property type="entry name" value="MACROCIN O-METHYLTRANSFERASE"/>
    <property type="match status" value="1"/>
</dbReference>
<gene>
    <name evidence="2" type="ORF">ACAT0790_LOCUS38626</name>
</gene>
<dbReference type="SUPFAM" id="SSF53335">
    <property type="entry name" value="S-adenosyl-L-methionine-dependent methyltransferases"/>
    <property type="match status" value="1"/>
</dbReference>
<organism evidence="2">
    <name type="scientific">Alexandrium catenella</name>
    <name type="common">Red tide dinoflagellate</name>
    <name type="synonym">Gonyaulax catenella</name>
    <dbReference type="NCBI Taxonomy" id="2925"/>
    <lineage>
        <taxon>Eukaryota</taxon>
        <taxon>Sar</taxon>
        <taxon>Alveolata</taxon>
        <taxon>Dinophyceae</taxon>
        <taxon>Gonyaulacales</taxon>
        <taxon>Pyrocystaceae</taxon>
        <taxon>Alexandrium</taxon>
    </lineage>
</organism>
<accession>A0A7S1RBV0</accession>
<dbReference type="Pfam" id="PF13578">
    <property type="entry name" value="Methyltransf_24"/>
    <property type="match status" value="1"/>
</dbReference>
<dbReference type="EMBL" id="HBGE01064504">
    <property type="protein sequence ID" value="CAD9161861.1"/>
    <property type="molecule type" value="Transcribed_RNA"/>
</dbReference>
<reference evidence="2" key="1">
    <citation type="submission" date="2021-01" db="EMBL/GenBank/DDBJ databases">
        <authorList>
            <person name="Corre E."/>
            <person name="Pelletier E."/>
            <person name="Niang G."/>
            <person name="Scheremetjew M."/>
            <person name="Finn R."/>
            <person name="Kale V."/>
            <person name="Holt S."/>
            <person name="Cochrane G."/>
            <person name="Meng A."/>
            <person name="Brown T."/>
            <person name="Cohen L."/>
        </authorList>
    </citation>
    <scope>NUCLEOTIDE SEQUENCE</scope>
    <source>
        <strain evidence="2">OF101</strain>
    </source>
</reference>
<evidence type="ECO:0000313" key="2">
    <source>
        <dbReference type="EMBL" id="CAD9161861.1"/>
    </source>
</evidence>
<evidence type="ECO:0000256" key="1">
    <source>
        <dbReference type="SAM" id="SignalP"/>
    </source>
</evidence>
<evidence type="ECO:0008006" key="3">
    <source>
        <dbReference type="Google" id="ProtNLM"/>
    </source>
</evidence>